<dbReference type="InterPro" id="IPR013324">
    <property type="entry name" value="RNA_pol_sigma_r3/r4-like"/>
</dbReference>
<dbReference type="InterPro" id="IPR013249">
    <property type="entry name" value="RNA_pol_sigma70_r4_t2"/>
</dbReference>
<dbReference type="InterPro" id="IPR014284">
    <property type="entry name" value="RNA_pol_sigma-70_dom"/>
</dbReference>
<evidence type="ECO:0000256" key="1">
    <source>
        <dbReference type="ARBA" id="ARBA00010641"/>
    </source>
</evidence>
<protein>
    <submittedName>
        <fullName evidence="7">RNA polymerase sigma-70 factor (ECF subfamily)</fullName>
    </submittedName>
</protein>
<comment type="caution">
    <text evidence="7">The sequence shown here is derived from an EMBL/GenBank/DDBJ whole genome shotgun (WGS) entry which is preliminary data.</text>
</comment>
<sequence length="192" mass="22550">MQAQLTSYTDLELQLLLNKDRDHAFNLIFDKYWKRLYAYAFKIYSDEEICEDIVQEVFVSLWEKSENTPIINLEGYLLRAVKYKAINYLRNLKFKPEHEQILASIAIPAKAERLLEYNEFEAIVESKINKLAPRCKKVFMLSRFEDYTNAEIAKKLNISIRTVEKHISDALKQLKASLSATELSLMVILMFQ</sequence>
<dbReference type="Pfam" id="PF04542">
    <property type="entry name" value="Sigma70_r2"/>
    <property type="match status" value="1"/>
</dbReference>
<evidence type="ECO:0000313" key="8">
    <source>
        <dbReference type="Proteomes" id="UP000289238"/>
    </source>
</evidence>
<evidence type="ECO:0000256" key="4">
    <source>
        <dbReference type="ARBA" id="ARBA00023163"/>
    </source>
</evidence>
<evidence type="ECO:0000256" key="2">
    <source>
        <dbReference type="ARBA" id="ARBA00023015"/>
    </source>
</evidence>
<dbReference type="GO" id="GO:0003677">
    <property type="term" value="F:DNA binding"/>
    <property type="evidence" value="ECO:0007669"/>
    <property type="project" value="InterPro"/>
</dbReference>
<dbReference type="GO" id="GO:0006352">
    <property type="term" value="P:DNA-templated transcription initiation"/>
    <property type="evidence" value="ECO:0007669"/>
    <property type="project" value="InterPro"/>
</dbReference>
<evidence type="ECO:0000313" key="7">
    <source>
        <dbReference type="EMBL" id="RXG21974.1"/>
    </source>
</evidence>
<dbReference type="InterPro" id="IPR039425">
    <property type="entry name" value="RNA_pol_sigma-70-like"/>
</dbReference>
<dbReference type="Gene3D" id="1.10.1740.10">
    <property type="match status" value="1"/>
</dbReference>
<feature type="domain" description="RNA polymerase sigma-70 region 2" evidence="5">
    <location>
        <begin position="29"/>
        <end position="92"/>
    </location>
</feature>
<name>A0A4Q0P5T1_9FLAO</name>
<evidence type="ECO:0000259" key="5">
    <source>
        <dbReference type="Pfam" id="PF04542"/>
    </source>
</evidence>
<gene>
    <name evidence="7" type="ORF">DSM00_2038</name>
</gene>
<evidence type="ECO:0000256" key="3">
    <source>
        <dbReference type="ARBA" id="ARBA00023082"/>
    </source>
</evidence>
<dbReference type="AlphaFoldDB" id="A0A4Q0P5T1"/>
<dbReference type="CDD" id="cd06171">
    <property type="entry name" value="Sigma70_r4"/>
    <property type="match status" value="1"/>
</dbReference>
<evidence type="ECO:0000259" key="6">
    <source>
        <dbReference type="Pfam" id="PF08281"/>
    </source>
</evidence>
<keyword evidence="2" id="KW-0805">Transcription regulation</keyword>
<keyword evidence="8" id="KW-1185">Reference proteome</keyword>
<dbReference type="Pfam" id="PF08281">
    <property type="entry name" value="Sigma70_r4_2"/>
    <property type="match status" value="1"/>
</dbReference>
<dbReference type="InterPro" id="IPR036388">
    <property type="entry name" value="WH-like_DNA-bd_sf"/>
</dbReference>
<dbReference type="PANTHER" id="PTHR43133:SF46">
    <property type="entry name" value="RNA POLYMERASE SIGMA-70 FACTOR ECF SUBFAMILY"/>
    <property type="match status" value="1"/>
</dbReference>
<keyword evidence="4" id="KW-0804">Transcription</keyword>
<dbReference type="GO" id="GO:0016987">
    <property type="term" value="F:sigma factor activity"/>
    <property type="evidence" value="ECO:0007669"/>
    <property type="project" value="UniProtKB-KW"/>
</dbReference>
<organism evidence="7 8">
    <name type="scientific">Leeuwenhoekiella aequorea</name>
    <dbReference type="NCBI Taxonomy" id="283736"/>
    <lineage>
        <taxon>Bacteria</taxon>
        <taxon>Pseudomonadati</taxon>
        <taxon>Bacteroidota</taxon>
        <taxon>Flavobacteriia</taxon>
        <taxon>Flavobacteriales</taxon>
        <taxon>Flavobacteriaceae</taxon>
        <taxon>Leeuwenhoekiella</taxon>
    </lineage>
</organism>
<comment type="similarity">
    <text evidence="1">Belongs to the sigma-70 factor family. ECF subfamily.</text>
</comment>
<dbReference type="OrthoDB" id="665981at2"/>
<dbReference type="EMBL" id="QOVM01000004">
    <property type="protein sequence ID" value="RXG21974.1"/>
    <property type="molecule type" value="Genomic_DNA"/>
</dbReference>
<dbReference type="InterPro" id="IPR014327">
    <property type="entry name" value="RNA_pol_sigma70_bacteroid"/>
</dbReference>
<dbReference type="InterPro" id="IPR007627">
    <property type="entry name" value="RNA_pol_sigma70_r2"/>
</dbReference>
<dbReference type="NCBIfam" id="TIGR02937">
    <property type="entry name" value="sigma70-ECF"/>
    <property type="match status" value="1"/>
</dbReference>
<dbReference type="Proteomes" id="UP000289238">
    <property type="component" value="Unassembled WGS sequence"/>
</dbReference>
<dbReference type="PANTHER" id="PTHR43133">
    <property type="entry name" value="RNA POLYMERASE ECF-TYPE SIGMA FACTO"/>
    <property type="match status" value="1"/>
</dbReference>
<dbReference type="Gene3D" id="1.10.10.10">
    <property type="entry name" value="Winged helix-like DNA-binding domain superfamily/Winged helix DNA-binding domain"/>
    <property type="match status" value="1"/>
</dbReference>
<dbReference type="SUPFAM" id="SSF88946">
    <property type="entry name" value="Sigma2 domain of RNA polymerase sigma factors"/>
    <property type="match status" value="1"/>
</dbReference>
<proteinExistence type="inferred from homology"/>
<dbReference type="SUPFAM" id="SSF88659">
    <property type="entry name" value="Sigma3 and sigma4 domains of RNA polymerase sigma factors"/>
    <property type="match status" value="1"/>
</dbReference>
<feature type="domain" description="RNA polymerase sigma factor 70 region 4 type 2" evidence="6">
    <location>
        <begin position="124"/>
        <end position="174"/>
    </location>
</feature>
<dbReference type="RefSeq" id="WP_128757881.1">
    <property type="nucleotide sequence ID" value="NZ_QOVM01000004.1"/>
</dbReference>
<dbReference type="InterPro" id="IPR013325">
    <property type="entry name" value="RNA_pol_sigma_r2"/>
</dbReference>
<accession>A0A4Q0P5T1</accession>
<keyword evidence="3" id="KW-0731">Sigma factor</keyword>
<dbReference type="NCBIfam" id="TIGR02985">
    <property type="entry name" value="Sig70_bacteroi1"/>
    <property type="match status" value="1"/>
</dbReference>
<reference evidence="7 8" key="1">
    <citation type="submission" date="2018-07" db="EMBL/GenBank/DDBJ databases">
        <title>Leeuwenhoekiella genomics.</title>
        <authorList>
            <person name="Tahon G."/>
            <person name="Willems A."/>
        </authorList>
    </citation>
    <scope>NUCLEOTIDE SEQUENCE [LARGE SCALE GENOMIC DNA]</scope>
    <source>
        <strain evidence="7 8">LMG 22550</strain>
    </source>
</reference>